<proteinExistence type="predicted"/>
<dbReference type="EMBL" id="REGN01000752">
    <property type="protein sequence ID" value="RNA39419.1"/>
    <property type="molecule type" value="Genomic_DNA"/>
</dbReference>
<organism evidence="1 2">
    <name type="scientific">Brachionus plicatilis</name>
    <name type="common">Marine rotifer</name>
    <name type="synonym">Brachionus muelleri</name>
    <dbReference type="NCBI Taxonomy" id="10195"/>
    <lineage>
        <taxon>Eukaryota</taxon>
        <taxon>Metazoa</taxon>
        <taxon>Spiralia</taxon>
        <taxon>Gnathifera</taxon>
        <taxon>Rotifera</taxon>
        <taxon>Eurotatoria</taxon>
        <taxon>Monogononta</taxon>
        <taxon>Pseudotrocha</taxon>
        <taxon>Ploima</taxon>
        <taxon>Brachionidae</taxon>
        <taxon>Brachionus</taxon>
    </lineage>
</organism>
<reference evidence="1 2" key="1">
    <citation type="journal article" date="2018" name="Sci. Rep.">
        <title>Genomic signatures of local adaptation to the degree of environmental predictability in rotifers.</title>
        <authorList>
            <person name="Franch-Gras L."/>
            <person name="Hahn C."/>
            <person name="Garcia-Roger E.M."/>
            <person name="Carmona M.J."/>
            <person name="Serra M."/>
            <person name="Gomez A."/>
        </authorList>
    </citation>
    <scope>NUCLEOTIDE SEQUENCE [LARGE SCALE GENOMIC DNA]</scope>
    <source>
        <strain evidence="1">HYR1</strain>
    </source>
</reference>
<name>A0A3M7SUP3_BRAPC</name>
<evidence type="ECO:0000313" key="2">
    <source>
        <dbReference type="Proteomes" id="UP000276133"/>
    </source>
</evidence>
<protein>
    <submittedName>
        <fullName evidence="1">Uncharacterized protein</fullName>
    </submittedName>
</protein>
<evidence type="ECO:0000313" key="1">
    <source>
        <dbReference type="EMBL" id="RNA39419.1"/>
    </source>
</evidence>
<accession>A0A3M7SUP3</accession>
<dbReference type="Proteomes" id="UP000276133">
    <property type="component" value="Unassembled WGS sequence"/>
</dbReference>
<gene>
    <name evidence="1" type="ORF">BpHYR1_039407</name>
</gene>
<keyword evidence="2" id="KW-1185">Reference proteome</keyword>
<sequence length="63" mass="7456">MYELANNLEKVNFVDGLEIGYELSYNLRRHRKSMHREQGCERLEQSAGGCCRSKKFELFQIET</sequence>
<comment type="caution">
    <text evidence="1">The sequence shown here is derived from an EMBL/GenBank/DDBJ whole genome shotgun (WGS) entry which is preliminary data.</text>
</comment>
<dbReference type="AlphaFoldDB" id="A0A3M7SUP3"/>